<reference evidence="2 3" key="1">
    <citation type="submission" date="2024-09" db="EMBL/GenBank/DDBJ databases">
        <authorList>
            <person name="Sun Q."/>
            <person name="Mori K."/>
        </authorList>
    </citation>
    <scope>NUCLEOTIDE SEQUENCE [LARGE SCALE GENOMIC DNA]</scope>
    <source>
        <strain evidence="2 3">CCM 3426</strain>
    </source>
</reference>
<evidence type="ECO:0000313" key="2">
    <source>
        <dbReference type="EMBL" id="MFB9203373.1"/>
    </source>
</evidence>
<accession>A0ABV5IH32</accession>
<dbReference type="EMBL" id="JBHMEI010000013">
    <property type="protein sequence ID" value="MFB9203373.1"/>
    <property type="molecule type" value="Genomic_DNA"/>
</dbReference>
<proteinExistence type="predicted"/>
<dbReference type="RefSeq" id="WP_189646445.1">
    <property type="nucleotide sequence ID" value="NZ_BMRC01000002.1"/>
</dbReference>
<dbReference type="Proteomes" id="UP001589647">
    <property type="component" value="Unassembled WGS sequence"/>
</dbReference>
<sequence>MSDKPEELPEAVRGVDGESDVVAERSASGTPRARRPVSADRPEKQQDPDPAETDDEHTAPGTVVRPDAGPTG</sequence>
<feature type="region of interest" description="Disordered" evidence="1">
    <location>
        <begin position="1"/>
        <end position="72"/>
    </location>
</feature>
<evidence type="ECO:0000256" key="1">
    <source>
        <dbReference type="SAM" id="MobiDB-lite"/>
    </source>
</evidence>
<name>A0ABV5IH32_9ACTN</name>
<organism evidence="2 3">
    <name type="scientific">Nonomuraea spiralis</name>
    <dbReference type="NCBI Taxonomy" id="46182"/>
    <lineage>
        <taxon>Bacteria</taxon>
        <taxon>Bacillati</taxon>
        <taxon>Actinomycetota</taxon>
        <taxon>Actinomycetes</taxon>
        <taxon>Streptosporangiales</taxon>
        <taxon>Streptosporangiaceae</taxon>
        <taxon>Nonomuraea</taxon>
    </lineage>
</organism>
<protein>
    <submittedName>
        <fullName evidence="2">Uncharacterized protein</fullName>
    </submittedName>
</protein>
<keyword evidence="3" id="KW-1185">Reference proteome</keyword>
<feature type="compositionally biased region" description="Basic and acidic residues" evidence="1">
    <location>
        <begin position="37"/>
        <end position="47"/>
    </location>
</feature>
<comment type="caution">
    <text evidence="2">The sequence shown here is derived from an EMBL/GenBank/DDBJ whole genome shotgun (WGS) entry which is preliminary data.</text>
</comment>
<gene>
    <name evidence="2" type="ORF">ACFFV7_19430</name>
</gene>
<evidence type="ECO:0000313" key="3">
    <source>
        <dbReference type="Proteomes" id="UP001589647"/>
    </source>
</evidence>